<dbReference type="KEGG" id="sale:EPH95_07505"/>
<dbReference type="InterPro" id="IPR005225">
    <property type="entry name" value="Small_GTP-bd"/>
</dbReference>
<reference evidence="13" key="1">
    <citation type="submission" date="2019-01" db="EMBL/GenBank/DDBJ databases">
        <title>Genomic analysis of Salicibibacter sp. NKC3-5.</title>
        <authorList>
            <person name="Oh Y.J."/>
        </authorList>
    </citation>
    <scope>NUCLEOTIDE SEQUENCE [LARGE SCALE GENOMIC DNA]</scope>
    <source>
        <strain evidence="13">NKC3-5</strain>
    </source>
</reference>
<keyword evidence="4" id="KW-0479">Metal-binding</keyword>
<dbReference type="SUPFAM" id="SSF52540">
    <property type="entry name" value="P-loop containing nucleoside triphosphate hydrolases"/>
    <property type="match status" value="1"/>
</dbReference>
<dbReference type="GO" id="GO:0005525">
    <property type="term" value="F:GTP binding"/>
    <property type="evidence" value="ECO:0007669"/>
    <property type="project" value="UniProtKB-UniRule"/>
</dbReference>
<dbReference type="GO" id="GO:0046872">
    <property type="term" value="F:metal ion binding"/>
    <property type="evidence" value="ECO:0007669"/>
    <property type="project" value="UniProtKB-KW"/>
</dbReference>
<dbReference type="Gene3D" id="3.40.50.300">
    <property type="entry name" value="P-loop containing nucleotide triphosphate hydrolases"/>
    <property type="match status" value="1"/>
</dbReference>
<proteinExistence type="inferred from homology"/>
<evidence type="ECO:0000256" key="9">
    <source>
        <dbReference type="ARBA" id="ARBA00023306"/>
    </source>
</evidence>
<keyword evidence="6" id="KW-0460">Magnesium</keyword>
<accession>A0A514LGT4</accession>
<keyword evidence="5 10" id="KW-0547">Nucleotide-binding</keyword>
<dbReference type="HAMAP" id="MF_00321">
    <property type="entry name" value="GTPase_EngB"/>
    <property type="match status" value="1"/>
</dbReference>
<evidence type="ECO:0000313" key="12">
    <source>
        <dbReference type="EMBL" id="QDI91049.1"/>
    </source>
</evidence>
<dbReference type="GO" id="GO:0005829">
    <property type="term" value="C:cytosol"/>
    <property type="evidence" value="ECO:0007669"/>
    <property type="project" value="TreeGrafter"/>
</dbReference>
<evidence type="ECO:0000256" key="1">
    <source>
        <dbReference type="ARBA" id="ARBA00001946"/>
    </source>
</evidence>
<dbReference type="Proteomes" id="UP000319756">
    <property type="component" value="Chromosome"/>
</dbReference>
<dbReference type="OrthoDB" id="9804921at2"/>
<evidence type="ECO:0000259" key="11">
    <source>
        <dbReference type="PROSITE" id="PS51706"/>
    </source>
</evidence>
<keyword evidence="3 10" id="KW-0132">Cell division</keyword>
<feature type="domain" description="EngB-type G" evidence="11">
    <location>
        <begin position="22"/>
        <end position="195"/>
    </location>
</feature>
<dbReference type="FunFam" id="3.40.50.300:FF:000098">
    <property type="entry name" value="Probable GTP-binding protein EngB"/>
    <property type="match status" value="1"/>
</dbReference>
<evidence type="ECO:0000256" key="7">
    <source>
        <dbReference type="ARBA" id="ARBA00023134"/>
    </source>
</evidence>
<gene>
    <name evidence="10" type="primary">engB</name>
    <name evidence="12" type="ORF">EPH95_07505</name>
</gene>
<dbReference type="InterPro" id="IPR006073">
    <property type="entry name" value="GTP-bd"/>
</dbReference>
<comment type="cofactor">
    <cofactor evidence="1">
        <name>Mg(2+)</name>
        <dbReference type="ChEBI" id="CHEBI:18420"/>
    </cofactor>
</comment>
<dbReference type="Pfam" id="PF01926">
    <property type="entry name" value="MMR_HSR1"/>
    <property type="match status" value="1"/>
</dbReference>
<dbReference type="EMBL" id="CP035485">
    <property type="protein sequence ID" value="QDI91049.1"/>
    <property type="molecule type" value="Genomic_DNA"/>
</dbReference>
<dbReference type="PANTHER" id="PTHR11649">
    <property type="entry name" value="MSS1/TRME-RELATED GTP-BINDING PROTEIN"/>
    <property type="match status" value="1"/>
</dbReference>
<evidence type="ECO:0000256" key="2">
    <source>
        <dbReference type="ARBA" id="ARBA00009638"/>
    </source>
</evidence>
<evidence type="ECO:0000256" key="6">
    <source>
        <dbReference type="ARBA" id="ARBA00022842"/>
    </source>
</evidence>
<comment type="function">
    <text evidence="10">Necessary for normal cell division and for the maintenance of normal septation.</text>
</comment>
<dbReference type="CDD" id="cd01876">
    <property type="entry name" value="YihA_EngB"/>
    <property type="match status" value="1"/>
</dbReference>
<evidence type="ECO:0000256" key="10">
    <source>
        <dbReference type="HAMAP-Rule" id="MF_00321"/>
    </source>
</evidence>
<dbReference type="InterPro" id="IPR019987">
    <property type="entry name" value="GTP-bd_ribosome_bio_YsxC"/>
</dbReference>
<evidence type="ECO:0000256" key="8">
    <source>
        <dbReference type="ARBA" id="ARBA00023210"/>
    </source>
</evidence>
<dbReference type="InterPro" id="IPR027417">
    <property type="entry name" value="P-loop_NTPase"/>
</dbReference>
<dbReference type="PROSITE" id="PS51706">
    <property type="entry name" value="G_ENGB"/>
    <property type="match status" value="1"/>
</dbReference>
<dbReference type="GO" id="GO:0000917">
    <property type="term" value="P:division septum assembly"/>
    <property type="evidence" value="ECO:0007669"/>
    <property type="project" value="UniProtKB-KW"/>
</dbReference>
<dbReference type="NCBIfam" id="TIGR03598">
    <property type="entry name" value="GTPase_YsxC"/>
    <property type="match status" value="1"/>
</dbReference>
<evidence type="ECO:0000313" key="13">
    <source>
        <dbReference type="Proteomes" id="UP000319756"/>
    </source>
</evidence>
<dbReference type="RefSeq" id="WP_142088753.1">
    <property type="nucleotide sequence ID" value="NZ_CP035485.1"/>
</dbReference>
<dbReference type="NCBIfam" id="TIGR00231">
    <property type="entry name" value="small_GTP"/>
    <property type="match status" value="1"/>
</dbReference>
<comment type="similarity">
    <text evidence="2 10">Belongs to the TRAFAC class TrmE-Era-EngA-EngB-Septin-like GTPase superfamily. EngB GTPase family.</text>
</comment>
<protein>
    <recommendedName>
        <fullName evidence="10">Probable GTP-binding protein EngB</fullName>
    </recommendedName>
</protein>
<evidence type="ECO:0000256" key="5">
    <source>
        <dbReference type="ARBA" id="ARBA00022741"/>
    </source>
</evidence>
<evidence type="ECO:0000256" key="4">
    <source>
        <dbReference type="ARBA" id="ARBA00022723"/>
    </source>
</evidence>
<keyword evidence="8 10" id="KW-0717">Septation</keyword>
<name>A0A514LGT4_9BACI</name>
<dbReference type="PANTHER" id="PTHR11649:SF13">
    <property type="entry name" value="ENGB-TYPE G DOMAIN-CONTAINING PROTEIN"/>
    <property type="match status" value="1"/>
</dbReference>
<keyword evidence="13" id="KW-1185">Reference proteome</keyword>
<keyword evidence="9 10" id="KW-0131">Cell cycle</keyword>
<sequence>MKVNKAELIISAVGPDQYPEAALPEIAFAGRSNVGKSSFINTITQRKKLAYTSQQPGKTRTLNFYNIDDVCHFVDIPGYGYAKVSKKERAFWGRMIEEYIQTRPRLKGVVLLLDARHDPSEQDLMMYDWLKHYQIPIILVLTKMDKLKKTKRTAHVKQVIDVLEPLPEDNHVLFSAETGEGKEEAWGFIRALGGF</sequence>
<dbReference type="InterPro" id="IPR030393">
    <property type="entry name" value="G_ENGB_dom"/>
</dbReference>
<keyword evidence="7 10" id="KW-0342">GTP-binding</keyword>
<dbReference type="AlphaFoldDB" id="A0A514LGT4"/>
<organism evidence="12 13">
    <name type="scientific">Salicibibacter halophilus</name>
    <dbReference type="NCBI Taxonomy" id="2502791"/>
    <lineage>
        <taxon>Bacteria</taxon>
        <taxon>Bacillati</taxon>
        <taxon>Bacillota</taxon>
        <taxon>Bacilli</taxon>
        <taxon>Bacillales</taxon>
        <taxon>Bacillaceae</taxon>
        <taxon>Salicibibacter</taxon>
    </lineage>
</organism>
<evidence type="ECO:0000256" key="3">
    <source>
        <dbReference type="ARBA" id="ARBA00022618"/>
    </source>
</evidence>